<feature type="domain" description="Flagellar hook protein FlgE D2" evidence="8">
    <location>
        <begin position="181"/>
        <end position="315"/>
    </location>
</feature>
<evidence type="ECO:0000256" key="5">
    <source>
        <dbReference type="RuleBase" id="RU362116"/>
    </source>
</evidence>
<dbReference type="InterPro" id="IPR037925">
    <property type="entry name" value="FlgE/F/G-like"/>
</dbReference>
<comment type="similarity">
    <text evidence="2 5">Belongs to the flagella basal body rod proteins family.</text>
</comment>
<dbReference type="Gene3D" id="2.60.98.20">
    <property type="entry name" value="Flagellar hook protein FlgE"/>
    <property type="match status" value="1"/>
</dbReference>
<dbReference type="InterPro" id="IPR037058">
    <property type="entry name" value="Falgellar_hook_FlgE_sf"/>
</dbReference>
<dbReference type="InterPro" id="IPR001444">
    <property type="entry name" value="Flag_bb_rod_N"/>
</dbReference>
<keyword evidence="11" id="KW-1185">Reference proteome</keyword>
<sequence length="435" mass="44608">MSFYTSLSGLKAAQTDLSVTSNNVANVGTIGFKKSNTEFGDIISSAPLQSSAMAGQGTRLRGIQQQFTQGGFESSDRSLDVAISGQGFFVTKAPGGAGQISYTRNGSFTVNKERYVTDGAGAVLQVLPTDKQGTVTATSLSSAKNLQLPLTTGSSKATQNLSMTVALPSDADLPADRAAYATSGYTFSRSDPESYNYSTATTVYDAAGAAVPATVYYTRTSAPTASDPNSNWQARLFVGDKEVSSDGNAAADPATPLTLTFDSSGALTAPTGAVDYAAVLPTGASSAIDLSFDYGSGTTQGLTAFSRKATSQDGYAAGQLDNISVGSDGLVTATFSNGESQALGKLMLATFANPEGLRQLGDAKWSATGLSGEPIVNEAGANGMGSIQSGALEQANVDVTEELVALISAQRNFSANAKAIETANNMTQTIVQLRA</sequence>
<evidence type="ECO:0000256" key="1">
    <source>
        <dbReference type="ARBA" id="ARBA00004117"/>
    </source>
</evidence>
<dbReference type="EMBL" id="CP117411">
    <property type="protein sequence ID" value="WCT73642.1"/>
    <property type="molecule type" value="Genomic_DNA"/>
</dbReference>
<comment type="function">
    <text evidence="5">A flexible structure which links the flagellar filament to the drive apparatus in the basal body.</text>
</comment>
<dbReference type="SUPFAM" id="SSF117143">
    <property type="entry name" value="Flagellar hook protein flgE"/>
    <property type="match status" value="1"/>
</dbReference>
<dbReference type="Pfam" id="PF07559">
    <property type="entry name" value="FlgE_D2"/>
    <property type="match status" value="1"/>
</dbReference>
<evidence type="ECO:0000259" key="7">
    <source>
        <dbReference type="Pfam" id="PF06429"/>
    </source>
</evidence>
<dbReference type="Pfam" id="PF22692">
    <property type="entry name" value="LlgE_F_G_D1"/>
    <property type="match status" value="1"/>
</dbReference>
<comment type="subcellular location">
    <subcellularLocation>
        <location evidence="1 5">Bacterial flagellum basal body</location>
    </subcellularLocation>
</comment>
<dbReference type="NCBIfam" id="TIGR03506">
    <property type="entry name" value="FlgEFG_subfam"/>
    <property type="match status" value="1"/>
</dbReference>
<feature type="domain" description="Flagellar hook protein FlgE/F/G-like D1" evidence="9">
    <location>
        <begin position="82"/>
        <end position="132"/>
    </location>
</feature>
<reference evidence="10 11" key="1">
    <citation type="submission" date="2023-02" db="EMBL/GenBank/DDBJ databases">
        <title>Genome sequence of Sphingomonas naphthae.</title>
        <authorList>
            <person name="Kim S."/>
            <person name="Heo J."/>
            <person name="Kwon S.-W."/>
        </authorList>
    </citation>
    <scope>NUCLEOTIDE SEQUENCE [LARGE SCALE GENOMIC DNA]</scope>
    <source>
        <strain evidence="10 11">KACC 18716</strain>
    </source>
</reference>
<dbReference type="PANTHER" id="PTHR30435:SF1">
    <property type="entry name" value="FLAGELLAR HOOK PROTEIN FLGE"/>
    <property type="match status" value="1"/>
</dbReference>
<dbReference type="InterPro" id="IPR053967">
    <property type="entry name" value="LlgE_F_G-like_D1"/>
</dbReference>
<protein>
    <recommendedName>
        <fullName evidence="3 5">Flagellar hook protein FlgE</fullName>
    </recommendedName>
</protein>
<dbReference type="Proteomes" id="UP001220395">
    <property type="component" value="Chromosome"/>
</dbReference>
<keyword evidence="4 5" id="KW-0975">Bacterial flagellum</keyword>
<dbReference type="InterPro" id="IPR011491">
    <property type="entry name" value="FlgE_D2"/>
</dbReference>
<keyword evidence="10" id="KW-0969">Cilium</keyword>
<evidence type="ECO:0000259" key="8">
    <source>
        <dbReference type="Pfam" id="PF07559"/>
    </source>
</evidence>
<evidence type="ECO:0000313" key="11">
    <source>
        <dbReference type="Proteomes" id="UP001220395"/>
    </source>
</evidence>
<evidence type="ECO:0000259" key="9">
    <source>
        <dbReference type="Pfam" id="PF22692"/>
    </source>
</evidence>
<organism evidence="10 11">
    <name type="scientific">Sphingomonas naphthae</name>
    <dbReference type="NCBI Taxonomy" id="1813468"/>
    <lineage>
        <taxon>Bacteria</taxon>
        <taxon>Pseudomonadati</taxon>
        <taxon>Pseudomonadota</taxon>
        <taxon>Alphaproteobacteria</taxon>
        <taxon>Sphingomonadales</taxon>
        <taxon>Sphingomonadaceae</taxon>
        <taxon>Sphingomonas</taxon>
    </lineage>
</organism>
<dbReference type="Pfam" id="PF06429">
    <property type="entry name" value="Flg_bbr_C"/>
    <property type="match status" value="1"/>
</dbReference>
<dbReference type="Pfam" id="PF00460">
    <property type="entry name" value="Flg_bb_rod"/>
    <property type="match status" value="1"/>
</dbReference>
<gene>
    <name evidence="10" type="ORF">PQ455_18860</name>
</gene>
<dbReference type="InterPro" id="IPR010930">
    <property type="entry name" value="Flg_bb/hook_C_dom"/>
</dbReference>
<dbReference type="InterPro" id="IPR020013">
    <property type="entry name" value="Flagellar_FlgE/F/G"/>
</dbReference>
<evidence type="ECO:0000256" key="3">
    <source>
        <dbReference type="ARBA" id="ARBA00019015"/>
    </source>
</evidence>
<name>A0ABY7TK91_9SPHN</name>
<keyword evidence="10" id="KW-0966">Cell projection</keyword>
<proteinExistence type="inferred from homology"/>
<dbReference type="PANTHER" id="PTHR30435">
    <property type="entry name" value="FLAGELLAR PROTEIN"/>
    <property type="match status" value="1"/>
</dbReference>
<keyword evidence="10" id="KW-0282">Flagellum</keyword>
<evidence type="ECO:0000256" key="4">
    <source>
        <dbReference type="ARBA" id="ARBA00023143"/>
    </source>
</evidence>
<feature type="domain" description="Flagellar basal body rod protein N-terminal" evidence="6">
    <location>
        <begin position="3"/>
        <end position="33"/>
    </location>
</feature>
<dbReference type="RefSeq" id="WP_273688043.1">
    <property type="nucleotide sequence ID" value="NZ_CP117411.1"/>
</dbReference>
<accession>A0ABY7TK91</accession>
<feature type="domain" description="Flagellar basal-body/hook protein C-terminal" evidence="7">
    <location>
        <begin position="388"/>
        <end position="433"/>
    </location>
</feature>
<evidence type="ECO:0000313" key="10">
    <source>
        <dbReference type="EMBL" id="WCT73642.1"/>
    </source>
</evidence>
<evidence type="ECO:0000259" key="6">
    <source>
        <dbReference type="Pfam" id="PF00460"/>
    </source>
</evidence>
<evidence type="ECO:0000256" key="2">
    <source>
        <dbReference type="ARBA" id="ARBA00009677"/>
    </source>
</evidence>